<dbReference type="SUPFAM" id="SSF53335">
    <property type="entry name" value="S-adenosyl-L-methionine-dependent methyltransferases"/>
    <property type="match status" value="1"/>
</dbReference>
<sequence length="278" mass="29811">MDAAALSPNERFLLDFHRSHAGATSEFFGPARTPEGGDSYDRLAALVPEGDEAVVLDVGCGDGLLLERIRLRRGSCATRIGLDMSADELAVAARRLGPDVLLLNERAQAISLPPASVDVALSHMALMLMGDPASVIAEIHRVLRPGGVFSAIVDGGPAPSDGFACFVGSLRRTLRAAGRPPLQLVHPTFASSQALLAHLDEAAGFSDARVEELVVSRREAPARLWELMLLTYDMDYLSPGEVERVRRDFLDAVEALRDAEGTVGCSIGLRQFTARKRG</sequence>
<accession>A0A150QQE6</accession>
<organism evidence="2 3">
    <name type="scientific">Sorangium cellulosum</name>
    <name type="common">Polyangium cellulosum</name>
    <dbReference type="NCBI Taxonomy" id="56"/>
    <lineage>
        <taxon>Bacteria</taxon>
        <taxon>Pseudomonadati</taxon>
        <taxon>Myxococcota</taxon>
        <taxon>Polyangia</taxon>
        <taxon>Polyangiales</taxon>
        <taxon>Polyangiaceae</taxon>
        <taxon>Sorangium</taxon>
    </lineage>
</organism>
<dbReference type="PANTHER" id="PTHR43591:SF99">
    <property type="entry name" value="OS06G0646000 PROTEIN"/>
    <property type="match status" value="1"/>
</dbReference>
<dbReference type="AlphaFoldDB" id="A0A150QQE6"/>
<dbReference type="Proteomes" id="UP000075260">
    <property type="component" value="Unassembled WGS sequence"/>
</dbReference>
<dbReference type="EMBL" id="JEMA01000415">
    <property type="protein sequence ID" value="KYF70189.1"/>
    <property type="molecule type" value="Genomic_DNA"/>
</dbReference>
<reference evidence="2 3" key="1">
    <citation type="submission" date="2014-02" db="EMBL/GenBank/DDBJ databases">
        <title>The small core and large imbalanced accessory genome model reveals a collaborative survival strategy of Sorangium cellulosum strains in nature.</title>
        <authorList>
            <person name="Han K."/>
            <person name="Peng R."/>
            <person name="Blom J."/>
            <person name="Li Y.-Z."/>
        </authorList>
    </citation>
    <scope>NUCLEOTIDE SEQUENCE [LARGE SCALE GENOMIC DNA]</scope>
    <source>
        <strain evidence="2 3">So0008-312</strain>
    </source>
</reference>
<comment type="caution">
    <text evidence="2">The sequence shown here is derived from an EMBL/GenBank/DDBJ whole genome shotgun (WGS) entry which is preliminary data.</text>
</comment>
<gene>
    <name evidence="2" type="ORF">BE15_07200</name>
</gene>
<evidence type="ECO:0000313" key="3">
    <source>
        <dbReference type="Proteomes" id="UP000075260"/>
    </source>
</evidence>
<evidence type="ECO:0000313" key="2">
    <source>
        <dbReference type="EMBL" id="KYF70189.1"/>
    </source>
</evidence>
<proteinExistence type="predicted"/>
<dbReference type="InterPro" id="IPR013216">
    <property type="entry name" value="Methyltransf_11"/>
</dbReference>
<dbReference type="OrthoDB" id="65624at2"/>
<protein>
    <recommendedName>
        <fullName evidence="1">Methyltransferase type 11 domain-containing protein</fullName>
    </recommendedName>
</protein>
<name>A0A150QQE6_SORCE</name>
<dbReference type="Pfam" id="PF08241">
    <property type="entry name" value="Methyltransf_11"/>
    <property type="match status" value="1"/>
</dbReference>
<dbReference type="InterPro" id="IPR029063">
    <property type="entry name" value="SAM-dependent_MTases_sf"/>
</dbReference>
<feature type="domain" description="Methyltransferase type 11" evidence="1">
    <location>
        <begin position="56"/>
        <end position="149"/>
    </location>
</feature>
<dbReference type="RefSeq" id="WP_061607801.1">
    <property type="nucleotide sequence ID" value="NZ_JEMA01000415.1"/>
</dbReference>
<evidence type="ECO:0000259" key="1">
    <source>
        <dbReference type="Pfam" id="PF08241"/>
    </source>
</evidence>
<dbReference type="GO" id="GO:0008757">
    <property type="term" value="F:S-adenosylmethionine-dependent methyltransferase activity"/>
    <property type="evidence" value="ECO:0007669"/>
    <property type="project" value="InterPro"/>
</dbReference>
<dbReference type="PANTHER" id="PTHR43591">
    <property type="entry name" value="METHYLTRANSFERASE"/>
    <property type="match status" value="1"/>
</dbReference>
<dbReference type="CDD" id="cd02440">
    <property type="entry name" value="AdoMet_MTases"/>
    <property type="match status" value="1"/>
</dbReference>
<dbReference type="Gene3D" id="3.40.50.150">
    <property type="entry name" value="Vaccinia Virus protein VP39"/>
    <property type="match status" value="1"/>
</dbReference>